<feature type="region of interest" description="Disordered" evidence="5">
    <location>
        <begin position="228"/>
        <end position="307"/>
    </location>
</feature>
<reference evidence="8" key="1">
    <citation type="journal article" date="2013" name="Science">
        <title>Gene transfer from bacteria and archaea facilitated evolution of an extremophilic eukaryote.</title>
        <authorList>
            <person name="Schonknecht G."/>
            <person name="Chen W.H."/>
            <person name="Ternes C.M."/>
            <person name="Barbier G.G."/>
            <person name="Shrestha R.P."/>
            <person name="Stanke M."/>
            <person name="Brautigam A."/>
            <person name="Baker B.J."/>
            <person name="Banfield J.F."/>
            <person name="Garavito R.M."/>
            <person name="Carr K."/>
            <person name="Wilkerson C."/>
            <person name="Rensing S.A."/>
            <person name="Gagneul D."/>
            <person name="Dickenson N.E."/>
            <person name="Oesterhelt C."/>
            <person name="Lercher M.J."/>
            <person name="Weber A.P."/>
        </authorList>
    </citation>
    <scope>NUCLEOTIDE SEQUENCE [LARGE SCALE GENOMIC DNA]</scope>
    <source>
        <strain evidence="8">074W</strain>
    </source>
</reference>
<dbReference type="Pfam" id="PF04495">
    <property type="entry name" value="GRASP55_65"/>
    <property type="match status" value="1"/>
</dbReference>
<dbReference type="Gramene" id="EME28202">
    <property type="protein sequence ID" value="EME28202"/>
    <property type="gene ID" value="Gasu_43650"/>
</dbReference>
<evidence type="ECO:0000256" key="2">
    <source>
        <dbReference type="ARBA" id="ARBA00022737"/>
    </source>
</evidence>
<dbReference type="AlphaFoldDB" id="M2XDX5"/>
<gene>
    <name evidence="7" type="ORF">Gasu_43650</name>
</gene>
<dbReference type="InterPro" id="IPR024958">
    <property type="entry name" value="GRASP_PDZ"/>
</dbReference>
<feature type="compositionally biased region" description="Polar residues" evidence="5">
    <location>
        <begin position="228"/>
        <end position="237"/>
    </location>
</feature>
<comment type="subcellular location">
    <subcellularLocation>
        <location evidence="1">Golgi apparatus membrane</location>
    </subcellularLocation>
</comment>
<keyword evidence="4" id="KW-0472">Membrane</keyword>
<dbReference type="PANTHER" id="PTHR12893:SF0">
    <property type="entry name" value="GRASP65"/>
    <property type="match status" value="1"/>
</dbReference>
<dbReference type="OrthoDB" id="3318at2759"/>
<feature type="compositionally biased region" description="Polar residues" evidence="5">
    <location>
        <begin position="244"/>
        <end position="258"/>
    </location>
</feature>
<dbReference type="GO" id="GO:0000139">
    <property type="term" value="C:Golgi membrane"/>
    <property type="evidence" value="ECO:0007669"/>
    <property type="project" value="UniProtKB-SubCell"/>
</dbReference>
<sequence length="307" mass="34665">MGIESSKFTESEVDSDELEGHYGYRIMKLLENGSGMRAGLRVYEDFIVAVDDLIVEEEEERIPEYLKEKTGQQVKLVVWNCLDEEEREVVLVVNKPTKDMGYLGVIVRYESLFQAAEYSWHVISVVPNSPADEVGLMPQSDYIVGTPSVAFRSYDTLPQLVYDAAHLQNPLDLMVWSKATGKVRLISVEPEITEEGTPLLGCELAKGLLHQLPRRNTSKTLTRYIKQAETTETPNTLDSEESNESSTKDTTYSNSIDTTNEEFYDTRSPSSFEARNLEQVSDIVEPSRQSFDSQRTKSGSTTFNKNT</sequence>
<keyword evidence="2" id="KW-0677">Repeat</keyword>
<evidence type="ECO:0000259" key="6">
    <source>
        <dbReference type="PROSITE" id="PS51865"/>
    </source>
</evidence>
<protein>
    <recommendedName>
        <fullName evidence="6">PDZ GRASP-type domain-containing protein</fullName>
    </recommendedName>
</protein>
<dbReference type="GO" id="GO:0007030">
    <property type="term" value="P:Golgi organization"/>
    <property type="evidence" value="ECO:0007669"/>
    <property type="project" value="TreeGrafter"/>
</dbReference>
<evidence type="ECO:0000313" key="7">
    <source>
        <dbReference type="EMBL" id="EME28202.1"/>
    </source>
</evidence>
<evidence type="ECO:0000313" key="8">
    <source>
        <dbReference type="Proteomes" id="UP000030680"/>
    </source>
</evidence>
<keyword evidence="3" id="KW-0333">Golgi apparatus</keyword>
<evidence type="ECO:0000256" key="1">
    <source>
        <dbReference type="ARBA" id="ARBA00004394"/>
    </source>
</evidence>
<dbReference type="STRING" id="130081.M2XDX5"/>
<evidence type="ECO:0000256" key="4">
    <source>
        <dbReference type="ARBA" id="ARBA00023136"/>
    </source>
</evidence>
<evidence type="ECO:0000256" key="3">
    <source>
        <dbReference type="ARBA" id="ARBA00023034"/>
    </source>
</evidence>
<name>M2XDX5_GALSU</name>
<dbReference type="PROSITE" id="PS51865">
    <property type="entry name" value="PDZ_GRASP"/>
    <property type="match status" value="2"/>
</dbReference>
<accession>M2XDX5</accession>
<dbReference type="RefSeq" id="XP_005704722.1">
    <property type="nucleotide sequence ID" value="XM_005704665.1"/>
</dbReference>
<organism evidence="7 8">
    <name type="scientific">Galdieria sulphuraria</name>
    <name type="common">Red alga</name>
    <dbReference type="NCBI Taxonomy" id="130081"/>
    <lineage>
        <taxon>Eukaryota</taxon>
        <taxon>Rhodophyta</taxon>
        <taxon>Bangiophyceae</taxon>
        <taxon>Galdieriales</taxon>
        <taxon>Galdieriaceae</taxon>
        <taxon>Galdieria</taxon>
    </lineage>
</organism>
<dbReference type="EMBL" id="KB454523">
    <property type="protein sequence ID" value="EME28202.1"/>
    <property type="molecule type" value="Genomic_DNA"/>
</dbReference>
<dbReference type="GeneID" id="17087060"/>
<dbReference type="Proteomes" id="UP000030680">
    <property type="component" value="Unassembled WGS sequence"/>
</dbReference>
<dbReference type="PANTHER" id="PTHR12893">
    <property type="entry name" value="GOLGI REASSEMBLY STACKING PROTEIN GRASP"/>
    <property type="match status" value="1"/>
</dbReference>
<keyword evidence="8" id="KW-1185">Reference proteome</keyword>
<dbReference type="Gene3D" id="2.30.42.10">
    <property type="match status" value="2"/>
</dbReference>
<dbReference type="eggNOG" id="KOG3834">
    <property type="taxonomic scope" value="Eukaryota"/>
</dbReference>
<dbReference type="SUPFAM" id="SSF50156">
    <property type="entry name" value="PDZ domain-like"/>
    <property type="match status" value="2"/>
</dbReference>
<feature type="domain" description="PDZ GRASP-type" evidence="6">
    <location>
        <begin position="118"/>
        <end position="209"/>
    </location>
</feature>
<feature type="compositionally biased region" description="Polar residues" evidence="5">
    <location>
        <begin position="287"/>
        <end position="307"/>
    </location>
</feature>
<dbReference type="OMA" id="FERAGEN"/>
<dbReference type="InterPro" id="IPR007583">
    <property type="entry name" value="GRASP55_65"/>
</dbReference>
<dbReference type="InterPro" id="IPR036034">
    <property type="entry name" value="PDZ_sf"/>
</dbReference>
<feature type="domain" description="PDZ GRASP-type" evidence="6">
    <location>
        <begin position="22"/>
        <end position="112"/>
    </location>
</feature>
<proteinExistence type="predicted"/>
<evidence type="ECO:0000256" key="5">
    <source>
        <dbReference type="SAM" id="MobiDB-lite"/>
    </source>
</evidence>